<dbReference type="Proteomes" id="UP000044071">
    <property type="component" value="Unassembled WGS sequence"/>
</dbReference>
<reference evidence="4 5" key="1">
    <citation type="submission" date="2014-06" db="EMBL/GenBank/DDBJ databases">
        <authorList>
            <person name="Urmite Genomes Urmite Genomes"/>
        </authorList>
    </citation>
    <scope>NUCLEOTIDE SEQUENCE [LARGE SCALE GENOMIC DNA]</scope>
</reference>
<dbReference type="OrthoDB" id="9785326at2"/>
<evidence type="ECO:0000256" key="3">
    <source>
        <dbReference type="SAM" id="MobiDB-lite"/>
    </source>
</evidence>
<gene>
    <name evidence="4" type="primary">mlaA</name>
    <name evidence="4" type="ORF">BN59_01169</name>
</gene>
<dbReference type="AlphaFoldDB" id="A0A078KR41"/>
<keyword evidence="4" id="KW-0449">Lipoprotein</keyword>
<protein>
    <submittedName>
        <fullName evidence="4">Putative phospholipid-binding lipoprotein MlaA</fullName>
    </submittedName>
</protein>
<feature type="compositionally biased region" description="Polar residues" evidence="3">
    <location>
        <begin position="252"/>
        <end position="262"/>
    </location>
</feature>
<keyword evidence="5" id="KW-1185">Reference proteome</keyword>
<accession>A0A078KR41</accession>
<evidence type="ECO:0000256" key="1">
    <source>
        <dbReference type="ARBA" id="ARBA00010634"/>
    </source>
</evidence>
<dbReference type="PROSITE" id="PS51257">
    <property type="entry name" value="PROKAR_LIPOPROTEIN"/>
    <property type="match status" value="1"/>
</dbReference>
<dbReference type="RefSeq" id="WP_081935023.1">
    <property type="nucleotide sequence ID" value="NZ_CCVW01000001.1"/>
</dbReference>
<dbReference type="GO" id="GO:0120010">
    <property type="term" value="P:intermembrane phospholipid transfer"/>
    <property type="evidence" value="ECO:0007669"/>
    <property type="project" value="TreeGrafter"/>
</dbReference>
<dbReference type="PANTHER" id="PTHR30035">
    <property type="entry name" value="LIPOPROTEIN VACJ-RELATED"/>
    <property type="match status" value="1"/>
</dbReference>
<dbReference type="PANTHER" id="PTHR30035:SF3">
    <property type="entry name" value="INTERMEMBRANE PHOSPHOLIPID TRANSPORT SYSTEM LIPOPROTEIN MLAA"/>
    <property type="match status" value="1"/>
</dbReference>
<dbReference type="eggNOG" id="COG2853">
    <property type="taxonomic scope" value="Bacteria"/>
</dbReference>
<organism evidence="4 5">
    <name type="scientific">Legionella massiliensis</name>
    <dbReference type="NCBI Taxonomy" id="1034943"/>
    <lineage>
        <taxon>Bacteria</taxon>
        <taxon>Pseudomonadati</taxon>
        <taxon>Pseudomonadota</taxon>
        <taxon>Gammaproteobacteria</taxon>
        <taxon>Legionellales</taxon>
        <taxon>Legionellaceae</taxon>
        <taxon>Legionella</taxon>
    </lineage>
</organism>
<feature type="region of interest" description="Disordered" evidence="3">
    <location>
        <begin position="235"/>
        <end position="278"/>
    </location>
</feature>
<dbReference type="EMBL" id="CCSB01000001">
    <property type="protein sequence ID" value="CDZ76890.1"/>
    <property type="molecule type" value="Genomic_DNA"/>
</dbReference>
<keyword evidence="2" id="KW-0732">Signal</keyword>
<dbReference type="PRINTS" id="PR01805">
    <property type="entry name" value="VACJLIPOPROT"/>
</dbReference>
<evidence type="ECO:0000313" key="4">
    <source>
        <dbReference type="EMBL" id="CDZ76890.1"/>
    </source>
</evidence>
<dbReference type="Pfam" id="PF04333">
    <property type="entry name" value="MlaA"/>
    <property type="match status" value="1"/>
</dbReference>
<comment type="similarity">
    <text evidence="1">Belongs to the MlaA family.</text>
</comment>
<name>A0A078KR41_9GAMM</name>
<dbReference type="GO" id="GO:0016020">
    <property type="term" value="C:membrane"/>
    <property type="evidence" value="ECO:0007669"/>
    <property type="project" value="InterPro"/>
</dbReference>
<evidence type="ECO:0000256" key="2">
    <source>
        <dbReference type="ARBA" id="ARBA00022729"/>
    </source>
</evidence>
<dbReference type="STRING" id="1034943.BN59_01169"/>
<dbReference type="InterPro" id="IPR007428">
    <property type="entry name" value="MlaA"/>
</dbReference>
<evidence type="ECO:0000313" key="5">
    <source>
        <dbReference type="Proteomes" id="UP000044071"/>
    </source>
</evidence>
<sequence length="278" mass="31344">MRLLVKFSSLTTAFMLSGCIHHGTNPSDPYEPFNRKIYKFNMVVDKLALRPAAKLYKAVLPSRVRSGINNAYNNVYMLPTAANDVLQGEWRHAIKDSWRFLINSTFGVAGIFDVANQAFSLPPHFNDLGLTFAKWGDKKSPYIMLPLLGPSTIRDGMSIPFDYMFTPYPYLPSSAAIWGIAGLRYVDLRSQLLETDPIMDQALDKYAFMRDAYLQHRNFLITGEQPETQLDPLYVDEGAASDYVDEEPAPTKNKQPKANGNQHVAYRLTPAGNSSQHR</sequence>
<proteinExistence type="inferred from homology"/>